<dbReference type="GO" id="GO:0032259">
    <property type="term" value="P:methylation"/>
    <property type="evidence" value="ECO:0007669"/>
    <property type="project" value="UniProtKB-KW"/>
</dbReference>
<evidence type="ECO:0000256" key="3">
    <source>
        <dbReference type="ARBA" id="ARBA00022694"/>
    </source>
</evidence>
<feature type="site" description="Interaction with tRNA" evidence="9">
    <location>
        <position position="117"/>
    </location>
</feature>
<dbReference type="Pfam" id="PF03054">
    <property type="entry name" value="tRNA_Me_trans"/>
    <property type="match status" value="1"/>
</dbReference>
<dbReference type="GO" id="GO:0005524">
    <property type="term" value="F:ATP binding"/>
    <property type="evidence" value="ECO:0007669"/>
    <property type="project" value="UniProtKB-KW"/>
</dbReference>
<feature type="domain" description="tRNA-specific 2-thiouridylase MnmA-like C-terminal" evidence="10">
    <location>
        <begin position="283"/>
        <end position="341"/>
    </location>
</feature>
<keyword evidence="2 9" id="KW-0808">Transferase</keyword>
<feature type="binding site" evidence="9">
    <location>
        <begin position="6"/>
        <end position="13"/>
    </location>
    <ligand>
        <name>ATP</name>
        <dbReference type="ChEBI" id="CHEBI:30616"/>
    </ligand>
</feature>
<keyword evidence="4 9" id="KW-0547">Nucleotide-binding</keyword>
<feature type="domain" description="tRNA-specific 2-thiouridylase MnmA-like central" evidence="11">
    <location>
        <begin position="199"/>
        <end position="263"/>
    </location>
</feature>
<dbReference type="AlphaFoldDB" id="F8KQE9"/>
<protein>
    <recommendedName>
        <fullName evidence="9">tRNA-specific 2-thiouridylase MnmA</fullName>
        <ecNumber evidence="9">2.8.1.13</ecNumber>
    </recommendedName>
</protein>
<dbReference type="HAMAP" id="MF_00144">
    <property type="entry name" value="tRNA_thiouridyl_MnmA"/>
    <property type="match status" value="1"/>
</dbReference>
<comment type="similarity">
    <text evidence="9">Belongs to the MnmA/TRMU family.</text>
</comment>
<dbReference type="InterPro" id="IPR004506">
    <property type="entry name" value="MnmA-like"/>
</dbReference>
<accession>F8KQE9</accession>
<feature type="active site" description="Nucleophile" evidence="9">
    <location>
        <position position="92"/>
    </location>
</feature>
<dbReference type="Gene3D" id="3.40.50.620">
    <property type="entry name" value="HUPs"/>
    <property type="match status" value="1"/>
</dbReference>
<keyword evidence="1 9" id="KW-0820">tRNA-binding</keyword>
<dbReference type="GO" id="GO:0005737">
    <property type="term" value="C:cytoplasm"/>
    <property type="evidence" value="ECO:0007669"/>
    <property type="project" value="UniProtKB-SubCell"/>
</dbReference>
<dbReference type="GO" id="GO:0103016">
    <property type="term" value="F:tRNA-uridine 2-sulfurtransferase activity"/>
    <property type="evidence" value="ECO:0007669"/>
    <property type="project" value="UniProtKB-EC"/>
</dbReference>
<comment type="subcellular location">
    <subcellularLocation>
        <location evidence="9">Cytoplasm</location>
    </subcellularLocation>
</comment>
<evidence type="ECO:0000256" key="7">
    <source>
        <dbReference type="ARBA" id="ARBA00023157"/>
    </source>
</evidence>
<dbReference type="InterPro" id="IPR023382">
    <property type="entry name" value="MnmA-like_central_sf"/>
</dbReference>
<dbReference type="Pfam" id="PF20258">
    <property type="entry name" value="tRNA_Me_trans_C"/>
    <property type="match status" value="1"/>
</dbReference>
<organism evidence="12 13">
    <name type="scientific">Helicobacter bizzozeronii (strain CIII-1)</name>
    <dbReference type="NCBI Taxonomy" id="1002804"/>
    <lineage>
        <taxon>Bacteria</taxon>
        <taxon>Pseudomonadati</taxon>
        <taxon>Campylobacterota</taxon>
        <taxon>Epsilonproteobacteria</taxon>
        <taxon>Campylobacterales</taxon>
        <taxon>Helicobacteraceae</taxon>
        <taxon>Helicobacter</taxon>
    </lineage>
</organism>
<evidence type="ECO:0000256" key="8">
    <source>
        <dbReference type="ARBA" id="ARBA00051542"/>
    </source>
</evidence>
<name>F8KQE9_HELBC</name>
<dbReference type="Proteomes" id="UP000008387">
    <property type="component" value="Chromosome"/>
</dbReference>
<feature type="active site" description="Cysteine persulfide intermediate" evidence="9">
    <location>
        <position position="191"/>
    </location>
</feature>
<keyword evidence="12" id="KW-0489">Methyltransferase</keyword>
<dbReference type="STRING" id="1002804.HBZC1_16220"/>
<reference evidence="12 13" key="1">
    <citation type="journal article" date="2011" name="J. Bacteriol.">
        <title>Genome sequence of Helicobacter bizzozeronii strain CIII-1, an isolate from human gastric mucosa.</title>
        <authorList>
            <person name="Schott T."/>
            <person name="Rossi M."/>
            <person name="Hanninen M.L."/>
        </authorList>
    </citation>
    <scope>NUCLEOTIDE SEQUENCE [LARGE SCALE GENOMIC DNA]</scope>
    <source>
        <strain evidence="12 13">CIII-1</strain>
    </source>
</reference>
<keyword evidence="6 9" id="KW-0694">RNA-binding</keyword>
<dbReference type="KEGG" id="hbi:HBZC1_16220"/>
<proteinExistence type="inferred from homology"/>
<dbReference type="GO" id="GO:0000049">
    <property type="term" value="F:tRNA binding"/>
    <property type="evidence" value="ECO:0007669"/>
    <property type="project" value="UniProtKB-KW"/>
</dbReference>
<evidence type="ECO:0000256" key="1">
    <source>
        <dbReference type="ARBA" id="ARBA00022555"/>
    </source>
</evidence>
<feature type="site" description="Interaction with tRNA" evidence="9">
    <location>
        <position position="325"/>
    </location>
</feature>
<evidence type="ECO:0000259" key="11">
    <source>
        <dbReference type="Pfam" id="PF20259"/>
    </source>
</evidence>
<dbReference type="EMBL" id="FR871757">
    <property type="protein sequence ID" value="CCB80608.1"/>
    <property type="molecule type" value="Genomic_DNA"/>
</dbReference>
<comment type="catalytic activity">
    <reaction evidence="8 9">
        <text>S-sulfanyl-L-cysteinyl-[protein] + uridine(34) in tRNA + AH2 + ATP = 2-thiouridine(34) in tRNA + L-cysteinyl-[protein] + A + AMP + diphosphate + H(+)</text>
        <dbReference type="Rhea" id="RHEA:47032"/>
        <dbReference type="Rhea" id="RHEA-COMP:10131"/>
        <dbReference type="Rhea" id="RHEA-COMP:11726"/>
        <dbReference type="Rhea" id="RHEA-COMP:11727"/>
        <dbReference type="Rhea" id="RHEA-COMP:11728"/>
        <dbReference type="ChEBI" id="CHEBI:13193"/>
        <dbReference type="ChEBI" id="CHEBI:15378"/>
        <dbReference type="ChEBI" id="CHEBI:17499"/>
        <dbReference type="ChEBI" id="CHEBI:29950"/>
        <dbReference type="ChEBI" id="CHEBI:30616"/>
        <dbReference type="ChEBI" id="CHEBI:33019"/>
        <dbReference type="ChEBI" id="CHEBI:61963"/>
        <dbReference type="ChEBI" id="CHEBI:65315"/>
        <dbReference type="ChEBI" id="CHEBI:87170"/>
        <dbReference type="ChEBI" id="CHEBI:456215"/>
        <dbReference type="EC" id="2.8.1.13"/>
    </reaction>
</comment>
<dbReference type="CDD" id="cd01998">
    <property type="entry name" value="MnmA_TRMU-like"/>
    <property type="match status" value="1"/>
</dbReference>
<keyword evidence="3 9" id="KW-0819">tRNA processing</keyword>
<evidence type="ECO:0000313" key="12">
    <source>
        <dbReference type="EMBL" id="CCB80608.1"/>
    </source>
</evidence>
<sequence length="364" mass="40499">MKIAVLMSGGVDSSYSAYLLKQAGHDLLGLYLKLHDKEEKHAIYIKNCQEVAQSLNIPFEVLDLQEAFKQQVYQAFIDSYQQGQTPNPCALCNPLMKFGLGLEFALSQGCAKMATGHYARLQEVGGVLRIREAADLSKDQSYFLYALPQRAIDALIFPLGDLLKSEIKPKALEAMPFLGTLQTYKESQEICFVETSYIDTLKKHLKVDTEGLVRDASGEVVGTHKGYMHYTIGKRKGFTIKGAHEPHFVMGIVPAQNEIIVGKKEDLAISYIEAQNKSLPPNFQEGTYFVKVRYRSTPTKAHISLKDGTIYAHFGEPVYGVALGQALVIYQKDCVLGGGVIAKSLKTPMEADSGKHRSTRLRRW</sequence>
<comment type="function">
    <text evidence="9">Catalyzes the 2-thiolation of uridine at the wobble position (U34) of tRNA, leading to the formation of s(2)U34.</text>
</comment>
<dbReference type="RefSeq" id="WP_013891001.1">
    <property type="nucleotide sequence ID" value="NC_015674.1"/>
</dbReference>
<feature type="region of interest" description="Interaction with tRNA" evidence="9">
    <location>
        <begin position="293"/>
        <end position="294"/>
    </location>
</feature>
<comment type="caution">
    <text evidence="9">Lacks conserved residue(s) required for the propagation of feature annotation.</text>
</comment>
<dbReference type="InterPro" id="IPR046884">
    <property type="entry name" value="MnmA-like_central"/>
</dbReference>
<dbReference type="HOGENOM" id="CLU_035188_0_0_7"/>
<keyword evidence="13" id="KW-1185">Reference proteome</keyword>
<evidence type="ECO:0000313" key="13">
    <source>
        <dbReference type="Proteomes" id="UP000008387"/>
    </source>
</evidence>
<dbReference type="Gene3D" id="2.40.30.10">
    <property type="entry name" value="Translation factors"/>
    <property type="match status" value="1"/>
</dbReference>
<dbReference type="PANTHER" id="PTHR11933:SF5">
    <property type="entry name" value="MITOCHONDRIAL TRNA-SPECIFIC 2-THIOURIDYLASE 1"/>
    <property type="match status" value="1"/>
</dbReference>
<dbReference type="GO" id="GO:0008168">
    <property type="term" value="F:methyltransferase activity"/>
    <property type="evidence" value="ECO:0007669"/>
    <property type="project" value="UniProtKB-KW"/>
</dbReference>
<dbReference type="InterPro" id="IPR014729">
    <property type="entry name" value="Rossmann-like_a/b/a_fold"/>
</dbReference>
<dbReference type="Gene3D" id="2.30.30.280">
    <property type="entry name" value="Adenine nucleotide alpha hydrolases-like domains"/>
    <property type="match status" value="1"/>
</dbReference>
<dbReference type="Pfam" id="PF20259">
    <property type="entry name" value="tRNA_Me_trans_M"/>
    <property type="match status" value="1"/>
</dbReference>
<evidence type="ECO:0000256" key="2">
    <source>
        <dbReference type="ARBA" id="ARBA00022679"/>
    </source>
</evidence>
<gene>
    <name evidence="9" type="primary">mnmA</name>
    <name evidence="12" type="ordered locus">HBZC1_16220</name>
</gene>
<dbReference type="SUPFAM" id="SSF52402">
    <property type="entry name" value="Adenine nucleotide alpha hydrolases-like"/>
    <property type="match status" value="1"/>
</dbReference>
<dbReference type="PANTHER" id="PTHR11933">
    <property type="entry name" value="TRNA 5-METHYLAMINOMETHYL-2-THIOURIDYLATE -METHYLTRANSFERASE"/>
    <property type="match status" value="1"/>
</dbReference>
<feature type="binding site" evidence="9">
    <location>
        <position position="116"/>
    </location>
    <ligand>
        <name>ATP</name>
        <dbReference type="ChEBI" id="CHEBI:30616"/>
    </ligand>
</feature>
<evidence type="ECO:0000256" key="4">
    <source>
        <dbReference type="ARBA" id="ARBA00022741"/>
    </source>
</evidence>
<dbReference type="NCBIfam" id="TIGR00420">
    <property type="entry name" value="trmU"/>
    <property type="match status" value="1"/>
</dbReference>
<evidence type="ECO:0000256" key="5">
    <source>
        <dbReference type="ARBA" id="ARBA00022840"/>
    </source>
</evidence>
<evidence type="ECO:0000259" key="10">
    <source>
        <dbReference type="Pfam" id="PF20258"/>
    </source>
</evidence>
<keyword evidence="9" id="KW-0963">Cytoplasm</keyword>
<evidence type="ECO:0000256" key="6">
    <source>
        <dbReference type="ARBA" id="ARBA00022884"/>
    </source>
</evidence>
<feature type="region of interest" description="Interaction with tRNA" evidence="9">
    <location>
        <begin position="138"/>
        <end position="140"/>
    </location>
</feature>
<evidence type="ECO:0000256" key="9">
    <source>
        <dbReference type="HAMAP-Rule" id="MF_00144"/>
    </source>
</evidence>
<dbReference type="GO" id="GO:0002143">
    <property type="term" value="P:tRNA wobble position uridine thiolation"/>
    <property type="evidence" value="ECO:0007669"/>
    <property type="project" value="TreeGrafter"/>
</dbReference>
<keyword evidence="7" id="KW-1015">Disulfide bond</keyword>
<keyword evidence="5 9" id="KW-0067">ATP-binding</keyword>
<dbReference type="EC" id="2.8.1.13" evidence="9"/>
<feature type="binding site" evidence="9">
    <location>
        <position position="32"/>
    </location>
    <ligand>
        <name>ATP</name>
        <dbReference type="ChEBI" id="CHEBI:30616"/>
    </ligand>
</feature>
<dbReference type="InterPro" id="IPR046885">
    <property type="entry name" value="MnmA-like_C"/>
</dbReference>
<dbReference type="eggNOG" id="COG0482">
    <property type="taxonomic scope" value="Bacteria"/>
</dbReference>
<dbReference type="NCBIfam" id="NF001138">
    <property type="entry name" value="PRK00143.1"/>
    <property type="match status" value="1"/>
</dbReference>